<dbReference type="SUPFAM" id="SSF52540">
    <property type="entry name" value="P-loop containing nucleoside triphosphate hydrolases"/>
    <property type="match status" value="1"/>
</dbReference>
<comment type="similarity">
    <text evidence="1">Belongs to the small GTPase superfamily. Rab family.</text>
</comment>
<dbReference type="AlphaFoldDB" id="A0A1I7YF79"/>
<feature type="chain" id="PRO_5009312173" evidence="3">
    <location>
        <begin position="17"/>
        <end position="259"/>
    </location>
</feature>
<reference evidence="5" key="1">
    <citation type="submission" date="2016-11" db="UniProtKB">
        <authorList>
            <consortium name="WormBaseParasite"/>
        </authorList>
    </citation>
    <scope>IDENTIFICATION</scope>
</reference>
<dbReference type="GO" id="GO:0005525">
    <property type="term" value="F:GTP binding"/>
    <property type="evidence" value="ECO:0007669"/>
    <property type="project" value="InterPro"/>
</dbReference>
<dbReference type="NCBIfam" id="TIGR00231">
    <property type="entry name" value="small_GTP"/>
    <property type="match status" value="1"/>
</dbReference>
<dbReference type="InterPro" id="IPR027417">
    <property type="entry name" value="P-loop_NTPase"/>
</dbReference>
<proteinExistence type="inferred from homology"/>
<keyword evidence="2" id="KW-0547">Nucleotide-binding</keyword>
<keyword evidence="3" id="KW-0732">Signal</keyword>
<evidence type="ECO:0000256" key="2">
    <source>
        <dbReference type="ARBA" id="ARBA00022741"/>
    </source>
</evidence>
<dbReference type="SMART" id="SM00176">
    <property type="entry name" value="RAN"/>
    <property type="match status" value="1"/>
</dbReference>
<dbReference type="SMART" id="SM00175">
    <property type="entry name" value="RAB"/>
    <property type="match status" value="1"/>
</dbReference>
<keyword evidence="4" id="KW-1185">Reference proteome</keyword>
<dbReference type="SMART" id="SM00174">
    <property type="entry name" value="RHO"/>
    <property type="match status" value="1"/>
</dbReference>
<evidence type="ECO:0000256" key="3">
    <source>
        <dbReference type="SAM" id="SignalP"/>
    </source>
</evidence>
<feature type="signal peptide" evidence="3">
    <location>
        <begin position="1"/>
        <end position="16"/>
    </location>
</feature>
<dbReference type="InterPro" id="IPR005225">
    <property type="entry name" value="Small_GTP-bd"/>
</dbReference>
<name>A0A1I7YF79_9BILA</name>
<dbReference type="InterPro" id="IPR001806">
    <property type="entry name" value="Small_GTPase"/>
</dbReference>
<organism evidence="4 5">
    <name type="scientific">Steinernema glaseri</name>
    <dbReference type="NCBI Taxonomy" id="37863"/>
    <lineage>
        <taxon>Eukaryota</taxon>
        <taxon>Metazoa</taxon>
        <taxon>Ecdysozoa</taxon>
        <taxon>Nematoda</taxon>
        <taxon>Chromadorea</taxon>
        <taxon>Rhabditida</taxon>
        <taxon>Tylenchina</taxon>
        <taxon>Panagrolaimomorpha</taxon>
        <taxon>Strongyloidoidea</taxon>
        <taxon>Steinernematidae</taxon>
        <taxon>Steinernema</taxon>
    </lineage>
</organism>
<sequence length="259" mass="28880">MFILAVLLSFCSPGFPWQQRPSRFAVVGMSDSEEEVASTEKILKIVVVGDGSSGKTSICKRFAQDEFARNYQQTLGLDFYSRRLTLPGDMQVLLQVWDIGGQSISGPMIDKYVHGCHAVILVYDVTNANSFENLSDWLSVVKRITKQQEKPPLMCLVGNKTDMEHRRNVRIEKHTKFTEQNQMSGHYVSAKTGDSVTLMFRQMAAEVLGIQFSKADMESDIIVVNAPITATKPVLAEKSNSLKKLPIDQSKNSAVCVIQ</sequence>
<dbReference type="GO" id="GO:0003924">
    <property type="term" value="F:GTPase activity"/>
    <property type="evidence" value="ECO:0007669"/>
    <property type="project" value="InterPro"/>
</dbReference>
<dbReference type="Gene3D" id="3.40.50.300">
    <property type="entry name" value="P-loop containing nucleotide triphosphate hydrolases"/>
    <property type="match status" value="1"/>
</dbReference>
<dbReference type="PRINTS" id="PR00449">
    <property type="entry name" value="RASTRNSFRMNG"/>
</dbReference>
<evidence type="ECO:0000256" key="1">
    <source>
        <dbReference type="ARBA" id="ARBA00006270"/>
    </source>
</evidence>
<dbReference type="PROSITE" id="PS51421">
    <property type="entry name" value="RAS"/>
    <property type="match status" value="1"/>
</dbReference>
<accession>A0A1I7YF79</accession>
<dbReference type="SMART" id="SM00173">
    <property type="entry name" value="RAS"/>
    <property type="match status" value="1"/>
</dbReference>
<evidence type="ECO:0000313" key="4">
    <source>
        <dbReference type="Proteomes" id="UP000095287"/>
    </source>
</evidence>
<evidence type="ECO:0000313" key="5">
    <source>
        <dbReference type="WBParaSite" id="L893_g15787.t1"/>
    </source>
</evidence>
<dbReference type="FunFam" id="3.40.50.300:FF:001508">
    <property type="entry name" value="Small GTP-binding protein Rab28, putative"/>
    <property type="match status" value="1"/>
</dbReference>
<dbReference type="PROSITE" id="PS51419">
    <property type="entry name" value="RAB"/>
    <property type="match status" value="1"/>
</dbReference>
<protein>
    <submittedName>
        <fullName evidence="5">Ras-related protein Rab-28</fullName>
    </submittedName>
</protein>
<dbReference type="PANTHER" id="PTHR47978">
    <property type="match status" value="1"/>
</dbReference>
<dbReference type="Pfam" id="PF00071">
    <property type="entry name" value="Ras"/>
    <property type="match status" value="1"/>
</dbReference>
<dbReference type="Proteomes" id="UP000095287">
    <property type="component" value="Unplaced"/>
</dbReference>
<dbReference type="WBParaSite" id="L893_g15787.t1">
    <property type="protein sequence ID" value="L893_g15787.t1"/>
    <property type="gene ID" value="L893_g15787"/>
</dbReference>